<organism evidence="3 4">
    <name type="scientific">Streptomyces coryli</name>
    <dbReference type="NCBI Taxonomy" id="1128680"/>
    <lineage>
        <taxon>Bacteria</taxon>
        <taxon>Bacillati</taxon>
        <taxon>Actinomycetota</taxon>
        <taxon>Actinomycetes</taxon>
        <taxon>Kitasatosporales</taxon>
        <taxon>Streptomycetaceae</taxon>
        <taxon>Streptomyces</taxon>
    </lineage>
</organism>
<dbReference type="InterPro" id="IPR016102">
    <property type="entry name" value="Succinyl-CoA_synth-like"/>
</dbReference>
<evidence type="ECO:0000256" key="1">
    <source>
        <dbReference type="SAM" id="MobiDB-lite"/>
    </source>
</evidence>
<dbReference type="EMBL" id="JAAKZV010000558">
    <property type="protein sequence ID" value="NGN70470.1"/>
    <property type="molecule type" value="Genomic_DNA"/>
</dbReference>
<accession>A0A6G4UF91</accession>
<reference evidence="3 4" key="1">
    <citation type="submission" date="2020-02" db="EMBL/GenBank/DDBJ databases">
        <title>Whole-genome analyses of novel actinobacteria.</title>
        <authorList>
            <person name="Sahin N."/>
        </authorList>
    </citation>
    <scope>NUCLEOTIDE SEQUENCE [LARGE SCALE GENOMIC DNA]</scope>
    <source>
        <strain evidence="3 4">A7024</strain>
    </source>
</reference>
<evidence type="ECO:0000259" key="2">
    <source>
        <dbReference type="Pfam" id="PF00549"/>
    </source>
</evidence>
<comment type="caution">
    <text evidence="3">The sequence shown here is derived from an EMBL/GenBank/DDBJ whole genome shotgun (WGS) entry which is preliminary data.</text>
</comment>
<dbReference type="InterPro" id="IPR005811">
    <property type="entry name" value="SUCC_ACL_C"/>
</dbReference>
<feature type="domain" description="ATP-citrate synthase/succinyl-CoA ligase C-terminal" evidence="2">
    <location>
        <begin position="15"/>
        <end position="187"/>
    </location>
</feature>
<gene>
    <name evidence="3" type="ORF">G5C51_42160</name>
</gene>
<name>A0A6G4UF91_9ACTN</name>
<proteinExistence type="predicted"/>
<keyword evidence="4" id="KW-1185">Reference proteome</keyword>
<dbReference type="AlphaFoldDB" id="A0A6G4UF91"/>
<dbReference type="SUPFAM" id="SSF52210">
    <property type="entry name" value="Succinyl-CoA synthetase domains"/>
    <property type="match status" value="1"/>
</dbReference>
<dbReference type="Gene3D" id="3.40.50.261">
    <property type="entry name" value="Succinyl-CoA synthetase domains"/>
    <property type="match status" value="1"/>
</dbReference>
<dbReference type="GO" id="GO:0003824">
    <property type="term" value="F:catalytic activity"/>
    <property type="evidence" value="ECO:0007669"/>
    <property type="project" value="InterPro"/>
</dbReference>
<evidence type="ECO:0000313" key="3">
    <source>
        <dbReference type="EMBL" id="NGN70470.1"/>
    </source>
</evidence>
<dbReference type="Proteomes" id="UP000481583">
    <property type="component" value="Unassembled WGS sequence"/>
</dbReference>
<evidence type="ECO:0000313" key="4">
    <source>
        <dbReference type="Proteomes" id="UP000481583"/>
    </source>
</evidence>
<feature type="non-terminal residue" evidence="3">
    <location>
        <position position="1"/>
    </location>
</feature>
<protein>
    <recommendedName>
        <fullName evidence="2">ATP-citrate synthase/succinyl-CoA ligase C-terminal domain-containing protein</fullName>
    </recommendedName>
</protein>
<dbReference type="Pfam" id="PF00549">
    <property type="entry name" value="Ligase_CoA"/>
    <property type="match status" value="1"/>
</dbReference>
<feature type="region of interest" description="Disordered" evidence="1">
    <location>
        <begin position="193"/>
        <end position="213"/>
    </location>
</feature>
<sequence>VVEGPVPAGRFLRALYAGGTFAYEARQVVPEAATETVAAVAGEVVLPDRDLILDLGDDAYTAGRPHPMIDPTVRAAHLRAALADPRTAVVVLDVVLGHGAGADPAGPLAAELERAGVGPAGRERAGVGPAAPERAGFERVPQGRRPPVVAFVVGTDADPQDRDEQRARLRAAGALLAPNSTDAIEFAAELLPREPSVASPGSDGHLTRTGGTV</sequence>